<accession>A0A7W0DU49</accession>
<dbReference type="EMBL" id="JACEHE010000033">
    <property type="protein sequence ID" value="MBA2950788.1"/>
    <property type="molecule type" value="Genomic_DNA"/>
</dbReference>
<dbReference type="AlphaFoldDB" id="A0A7W0DU49"/>
<comment type="caution">
    <text evidence="1">The sequence shown here is derived from an EMBL/GenBank/DDBJ whole genome shotgun (WGS) entry which is preliminary data.</text>
</comment>
<evidence type="ECO:0000313" key="2">
    <source>
        <dbReference type="Proteomes" id="UP000545761"/>
    </source>
</evidence>
<gene>
    <name evidence="1" type="ORF">H1D24_34730</name>
</gene>
<name>A0A7W0DU49_9ACTN</name>
<dbReference type="RefSeq" id="WP_181661716.1">
    <property type="nucleotide sequence ID" value="NZ_JACEHE010000033.1"/>
</dbReference>
<proteinExistence type="predicted"/>
<organism evidence="1 2">
    <name type="scientific">Streptomyces himalayensis subsp. himalayensis</name>
    <dbReference type="NCBI Taxonomy" id="2756131"/>
    <lineage>
        <taxon>Bacteria</taxon>
        <taxon>Bacillati</taxon>
        <taxon>Actinomycetota</taxon>
        <taxon>Actinomycetes</taxon>
        <taxon>Kitasatosporales</taxon>
        <taxon>Streptomycetaceae</taxon>
        <taxon>Streptomyces</taxon>
        <taxon>Streptomyces himalayensis</taxon>
    </lineage>
</organism>
<protein>
    <submittedName>
        <fullName evidence="1">Uncharacterized protein</fullName>
    </submittedName>
</protein>
<sequence length="61" mass="6669">MVEQGIQACVQLLQVAGRRREAQPNIVIPAGRLKPQDNAEPVEPVGLEYSSLHVTPHIGTR</sequence>
<evidence type="ECO:0000313" key="1">
    <source>
        <dbReference type="EMBL" id="MBA2950788.1"/>
    </source>
</evidence>
<reference evidence="1 2" key="1">
    <citation type="submission" date="2020-07" db="EMBL/GenBank/DDBJ databases">
        <title>Streptomyces isolated from Indian soil.</title>
        <authorList>
            <person name="Mandal S."/>
            <person name="Maiti P.K."/>
        </authorList>
    </citation>
    <scope>NUCLEOTIDE SEQUENCE [LARGE SCALE GENOMIC DNA]</scope>
    <source>
        <strain evidence="1 2">PSKA28</strain>
    </source>
</reference>
<dbReference type="Proteomes" id="UP000545761">
    <property type="component" value="Unassembled WGS sequence"/>
</dbReference>